<reference evidence="2 3" key="1">
    <citation type="submission" date="2020-04" db="EMBL/GenBank/DDBJ databases">
        <authorList>
            <person name="Yoon J."/>
        </authorList>
    </citation>
    <scope>NUCLEOTIDE SEQUENCE [LARGE SCALE GENOMIC DNA]</scope>
    <source>
        <strain evidence="2 3">DJ-13</strain>
    </source>
</reference>
<evidence type="ECO:0000256" key="1">
    <source>
        <dbReference type="SAM" id="Coils"/>
    </source>
</evidence>
<keyword evidence="1" id="KW-0175">Coiled coil</keyword>
<evidence type="ECO:0000313" key="3">
    <source>
        <dbReference type="Proteomes" id="UP000718451"/>
    </source>
</evidence>
<feature type="coiled-coil region" evidence="1">
    <location>
        <begin position="373"/>
        <end position="400"/>
    </location>
</feature>
<name>A0ABX1GT98_9FLAO</name>
<organism evidence="2 3">
    <name type="scientific">Croceivirga thetidis</name>
    <dbReference type="NCBI Taxonomy" id="2721623"/>
    <lineage>
        <taxon>Bacteria</taxon>
        <taxon>Pseudomonadati</taxon>
        <taxon>Bacteroidota</taxon>
        <taxon>Flavobacteriia</taxon>
        <taxon>Flavobacteriales</taxon>
        <taxon>Flavobacteriaceae</taxon>
        <taxon>Croceivirga</taxon>
    </lineage>
</organism>
<evidence type="ECO:0008006" key="4">
    <source>
        <dbReference type="Google" id="ProtNLM"/>
    </source>
</evidence>
<dbReference type="Proteomes" id="UP000718451">
    <property type="component" value="Unassembled WGS sequence"/>
</dbReference>
<evidence type="ECO:0000313" key="2">
    <source>
        <dbReference type="EMBL" id="NKI33182.1"/>
    </source>
</evidence>
<comment type="caution">
    <text evidence="2">The sequence shown here is derived from an EMBL/GenBank/DDBJ whole genome shotgun (WGS) entry which is preliminary data.</text>
</comment>
<keyword evidence="3" id="KW-1185">Reference proteome</keyword>
<accession>A0ABX1GT98</accession>
<sequence length="608" mass="68723">MKTFTPNFLRVFILSIVLLFASCQEEFEDIGGEEQETIEAGSTTANLIQNTSAQDGSFDNIVDEASCFAIQFPYTVEVAGIQITIDSIEDLRVIEELFDAFDTDEDIVDILFPITIVYADYTELVIESKEQLRELAEECIEGGGDDDIECIDFVYPITLFTFDVNSQVTGEVVINSDRELRRFFANLQEDDLVSLDYPVTLKKYDGTEIVVENNAELAMALEAAKDECDEDDDDDYNDDDFNEEHFVEYLTECPWKLRDIRRFGADQLGQYEGFMFDFNADGTVEVTGPAGNMSSGEWAFEFTPNGVLIELAFGDYVDFSATWLVYEIEEGKIKFYNDNDNRLILKRYCEDDHGDDNGGDNGDGGNDNGIISVETLINTLKECEWLIKDLELQNEDLDRLLGFGLIFGEEGMVVLSDGLTEIPGTYEVGANDEGHRTLSLTFEMEGALTFEWPLVEIDGESIVKTDWIKMYDETIGYKLIIEKICEDPEDGDVGEIRNIVMGGGLWNVAMYDDEGVNSTEDYADMDFGFSMFNQVEVSINDDPIANGVWRVVRDTEGNLVFYLNMGDSAPLGELTEPWYVTEVNTDRVMLVYEDEEVNFKTLVFEKKP</sequence>
<dbReference type="PROSITE" id="PS51257">
    <property type="entry name" value="PROKAR_LIPOPROTEIN"/>
    <property type="match status" value="1"/>
</dbReference>
<dbReference type="RefSeq" id="WP_168553329.1">
    <property type="nucleotide sequence ID" value="NZ_JAAWWL010000002.1"/>
</dbReference>
<proteinExistence type="predicted"/>
<protein>
    <recommendedName>
        <fullName evidence="4">Lipocalin-like domain-containing protein</fullName>
    </recommendedName>
</protein>
<dbReference type="EMBL" id="JAAWWL010000002">
    <property type="protein sequence ID" value="NKI33182.1"/>
    <property type="molecule type" value="Genomic_DNA"/>
</dbReference>
<gene>
    <name evidence="2" type="ORF">HCU67_14595</name>
</gene>